<name>A0A445FHT7_GLYSO</name>
<dbReference type="PANTHER" id="PTHR33312:SF21">
    <property type="entry name" value="MEMBRANE-ASSOCIATED KINASE REGULATOR 3-RELATED"/>
    <property type="match status" value="1"/>
</dbReference>
<dbReference type="EMBL" id="QZWG01000019">
    <property type="protein sequence ID" value="RZB48426.1"/>
    <property type="molecule type" value="Genomic_DNA"/>
</dbReference>
<gene>
    <name evidence="2" type="ORF">D0Y65_051786</name>
</gene>
<dbReference type="GO" id="GO:0005886">
    <property type="term" value="C:plasma membrane"/>
    <property type="evidence" value="ECO:0007669"/>
    <property type="project" value="InterPro"/>
</dbReference>
<proteinExistence type="predicted"/>
<keyword evidence="2" id="KW-0418">Kinase</keyword>
<keyword evidence="3" id="KW-1185">Reference proteome</keyword>
<evidence type="ECO:0000313" key="2">
    <source>
        <dbReference type="EMBL" id="RZB48426.1"/>
    </source>
</evidence>
<evidence type="ECO:0000256" key="1">
    <source>
        <dbReference type="SAM" id="MobiDB-lite"/>
    </source>
</evidence>
<dbReference type="InterPro" id="IPR039620">
    <property type="entry name" value="BKI1/MAKR1/3/4"/>
</dbReference>
<evidence type="ECO:0000313" key="3">
    <source>
        <dbReference type="Proteomes" id="UP000289340"/>
    </source>
</evidence>
<feature type="region of interest" description="Disordered" evidence="1">
    <location>
        <begin position="23"/>
        <end position="56"/>
    </location>
</feature>
<keyword evidence="2" id="KW-0808">Transferase</keyword>
<dbReference type="PANTHER" id="PTHR33312">
    <property type="entry name" value="MEMBRANE-ASSOCIATED KINASE REGULATOR 4-RELATED"/>
    <property type="match status" value="1"/>
</dbReference>
<feature type="compositionally biased region" description="Polar residues" evidence="1">
    <location>
        <begin position="23"/>
        <end position="35"/>
    </location>
</feature>
<protein>
    <submittedName>
        <fullName evidence="2">Putative membrane-associated kinase regulator 4</fullName>
    </submittedName>
</protein>
<comment type="caution">
    <text evidence="2">The sequence shown here is derived from an EMBL/GenBank/DDBJ whole genome shotgun (WGS) entry which is preliminary data.</text>
</comment>
<dbReference type="GO" id="GO:0016301">
    <property type="term" value="F:kinase activity"/>
    <property type="evidence" value="ECO:0007669"/>
    <property type="project" value="UniProtKB-KW"/>
</dbReference>
<dbReference type="Proteomes" id="UP000289340">
    <property type="component" value="Chromosome 19"/>
</dbReference>
<sequence>MATKKVSSVHVDEDYIDIELRSSSPNSFSYSLDTPQQNNNREFEFQNKEESTTSPADELFYKGKLLPLHLPPRLEMVEKLLENADATFGFSRSQSSLEDSRFRLHSTNATSPLESCNISPSESRRVSSCESLPSEYQFDWSSEIEGLVSDHHHHQHVPNKHTKQKQFWLAQRFKASKIYLKSLFSKSGCSDKSCASDAAASKVGEVKKPKCKDDATKSKNKNKSPFELFCDNKHRSQRSCAVKNSDMHENGFFDSSSRRSFSGVIQRHYASKASSLSTSSSGSSSSSSSFSLSSAGSYELQLFNRSISAELENSIESAIAHCKKSQQKGGSDKILNDCFRLSPAIILSESTEITDSCIFQGSRQFKKKKKAPTQQIFVGVMVSWASISSKSLQLAIVTSNSQAIAVPPMENIASHKPNPALRILNKEMNVSLLWWLLCSSHTTIGMHY</sequence>
<accession>A0A445FHT7</accession>
<reference evidence="2 3" key="1">
    <citation type="submission" date="2018-09" db="EMBL/GenBank/DDBJ databases">
        <title>A high-quality reference genome of wild soybean provides a powerful tool to mine soybean genomes.</title>
        <authorList>
            <person name="Xie M."/>
            <person name="Chung C.Y.L."/>
            <person name="Li M.-W."/>
            <person name="Wong F.-L."/>
            <person name="Chan T.-F."/>
            <person name="Lam H.-M."/>
        </authorList>
    </citation>
    <scope>NUCLEOTIDE SEQUENCE [LARGE SCALE GENOMIC DNA]</scope>
    <source>
        <strain evidence="3">cv. W05</strain>
        <tissue evidence="2">Hypocotyl of etiolated seedlings</tissue>
    </source>
</reference>
<organism evidence="2 3">
    <name type="scientific">Glycine soja</name>
    <name type="common">Wild soybean</name>
    <dbReference type="NCBI Taxonomy" id="3848"/>
    <lineage>
        <taxon>Eukaryota</taxon>
        <taxon>Viridiplantae</taxon>
        <taxon>Streptophyta</taxon>
        <taxon>Embryophyta</taxon>
        <taxon>Tracheophyta</taxon>
        <taxon>Spermatophyta</taxon>
        <taxon>Magnoliopsida</taxon>
        <taxon>eudicotyledons</taxon>
        <taxon>Gunneridae</taxon>
        <taxon>Pentapetalae</taxon>
        <taxon>rosids</taxon>
        <taxon>fabids</taxon>
        <taxon>Fabales</taxon>
        <taxon>Fabaceae</taxon>
        <taxon>Papilionoideae</taxon>
        <taxon>50 kb inversion clade</taxon>
        <taxon>NPAAA clade</taxon>
        <taxon>indigoferoid/millettioid clade</taxon>
        <taxon>Phaseoleae</taxon>
        <taxon>Glycine</taxon>
        <taxon>Glycine subgen. Soja</taxon>
    </lineage>
</organism>
<dbReference type="GO" id="GO:0019210">
    <property type="term" value="F:kinase inhibitor activity"/>
    <property type="evidence" value="ECO:0007669"/>
    <property type="project" value="InterPro"/>
</dbReference>
<feature type="compositionally biased region" description="Basic and acidic residues" evidence="1">
    <location>
        <begin position="41"/>
        <end position="51"/>
    </location>
</feature>
<dbReference type="AlphaFoldDB" id="A0A445FHT7"/>